<comment type="caution">
    <text evidence="1">The sequence shown here is derived from an EMBL/GenBank/DDBJ whole genome shotgun (WGS) entry which is preliminary data.</text>
</comment>
<evidence type="ECO:0000313" key="2">
    <source>
        <dbReference type="Proteomes" id="UP000622552"/>
    </source>
</evidence>
<dbReference type="SUPFAM" id="SSF53335">
    <property type="entry name" value="S-adenosyl-L-methionine-dependent methyltransferases"/>
    <property type="match status" value="1"/>
</dbReference>
<evidence type="ECO:0000313" key="1">
    <source>
        <dbReference type="EMBL" id="MBG6141686.1"/>
    </source>
</evidence>
<proteinExistence type="predicted"/>
<gene>
    <name evidence="1" type="ORF">IW245_007880</name>
</gene>
<keyword evidence="2" id="KW-1185">Reference proteome</keyword>
<dbReference type="AlphaFoldDB" id="A0A8J7GNF6"/>
<dbReference type="RefSeq" id="WP_197008071.1">
    <property type="nucleotide sequence ID" value="NZ_BONS01000013.1"/>
</dbReference>
<dbReference type="Gene3D" id="3.40.50.150">
    <property type="entry name" value="Vaccinia Virus protein VP39"/>
    <property type="match status" value="1"/>
</dbReference>
<organism evidence="1 2">
    <name type="scientific">Longispora fulva</name>
    <dbReference type="NCBI Taxonomy" id="619741"/>
    <lineage>
        <taxon>Bacteria</taxon>
        <taxon>Bacillati</taxon>
        <taxon>Actinomycetota</taxon>
        <taxon>Actinomycetes</taxon>
        <taxon>Micromonosporales</taxon>
        <taxon>Micromonosporaceae</taxon>
        <taxon>Longispora</taxon>
    </lineage>
</organism>
<protein>
    <submittedName>
        <fullName evidence="1">Uncharacterized protein</fullName>
    </submittedName>
</protein>
<sequence length="202" mass="21212">MSEALTSSEYMAATYRIALAETTRAVLSIGRCSDGDRVINYCAGTGEDNLAIAAAVAPTGVVYAVDVDPAKLSRLGVLARAGGKADLVRPWPKDAMFAADTPHVPTHIACLFGLHRLSDPGLATRRWAEGCSPATKLLTADWATPGDATLPAVSAAWTLVTSVTLEFPVPAMVPTARRSGDAPPPPRLMASVVVREWTGTTR</sequence>
<accession>A0A8J7GNF6</accession>
<dbReference type="Proteomes" id="UP000622552">
    <property type="component" value="Unassembled WGS sequence"/>
</dbReference>
<name>A0A8J7GNF6_9ACTN</name>
<reference evidence="1" key="1">
    <citation type="submission" date="2020-11" db="EMBL/GenBank/DDBJ databases">
        <title>Sequencing the genomes of 1000 actinobacteria strains.</title>
        <authorList>
            <person name="Klenk H.-P."/>
        </authorList>
    </citation>
    <scope>NUCLEOTIDE SEQUENCE</scope>
    <source>
        <strain evidence="1">DSM 45356</strain>
    </source>
</reference>
<dbReference type="InterPro" id="IPR029063">
    <property type="entry name" value="SAM-dependent_MTases_sf"/>
</dbReference>
<dbReference type="EMBL" id="JADOUF010000001">
    <property type="protein sequence ID" value="MBG6141686.1"/>
    <property type="molecule type" value="Genomic_DNA"/>
</dbReference>